<comment type="similarity">
    <text evidence="6">Belongs to the KAE1 / TsaD family.</text>
</comment>
<dbReference type="PANTHER" id="PTHR11735:SF6">
    <property type="entry name" value="TRNA N6-ADENOSINE THREONYLCARBAMOYLTRANSFERASE, MITOCHONDRIAL"/>
    <property type="match status" value="1"/>
</dbReference>
<name>A0A1F5GE16_9BACT</name>
<dbReference type="InterPro" id="IPR000905">
    <property type="entry name" value="Gcp-like_dom"/>
</dbReference>
<feature type="domain" description="Gcp-like" evidence="7">
    <location>
        <begin position="23"/>
        <end position="211"/>
    </location>
</feature>
<dbReference type="EC" id="2.3.1.234" evidence="6"/>
<dbReference type="Proteomes" id="UP000177124">
    <property type="component" value="Unassembled WGS sequence"/>
</dbReference>
<evidence type="ECO:0000313" key="9">
    <source>
        <dbReference type="Proteomes" id="UP000177124"/>
    </source>
</evidence>
<sequence>MNILGIETTCDETGVAIVKDGKEILANIVASSVNLHKKYGGVVPEVAAREQVRVMIPVLKEAISKARIPDNKIDAVACAYGPGLIGSLLVGVETAKALALAWDKPLIPINHLLAHVYANWLSVDSSQITDGNRQQLTVNREPQFPLVALIVSGGHTDLVLMSDHGKFRFLGGTRDDAAGEVFDKVARILDLPYPGGPEIEKLAVDYKLPRPERSRYSSLSLHERVDTPELGSMYSLSRIHPQTVNPQRSASEYNFKQNKFNLPKPMVSGDNFDFSFSGIKTAVVNLSKKFSLSFQDKTEIAYKFQEAVCEVLVKKTHKAASKYKVRSIVAGGGVAANSELRSRMSDPAKNGQLSIFFPEKELSIDNGAMIAVCAYYLSKKEPPLFLKADPSLHF</sequence>
<comment type="catalytic activity">
    <reaction evidence="5 6">
        <text>L-threonylcarbamoyladenylate + adenosine(37) in tRNA = N(6)-L-threonylcarbamoyladenosine(37) in tRNA + AMP + H(+)</text>
        <dbReference type="Rhea" id="RHEA:37059"/>
        <dbReference type="Rhea" id="RHEA-COMP:10162"/>
        <dbReference type="Rhea" id="RHEA-COMP:10163"/>
        <dbReference type="ChEBI" id="CHEBI:15378"/>
        <dbReference type="ChEBI" id="CHEBI:73682"/>
        <dbReference type="ChEBI" id="CHEBI:74411"/>
        <dbReference type="ChEBI" id="CHEBI:74418"/>
        <dbReference type="ChEBI" id="CHEBI:456215"/>
        <dbReference type="EC" id="2.3.1.234"/>
    </reaction>
</comment>
<dbReference type="PRINTS" id="PR00789">
    <property type="entry name" value="OSIALOPTASE"/>
</dbReference>
<comment type="caution">
    <text evidence="8">The sequence shown here is derived from an EMBL/GenBank/DDBJ whole genome shotgun (WGS) entry which is preliminary data.</text>
</comment>
<evidence type="ECO:0000256" key="2">
    <source>
        <dbReference type="ARBA" id="ARBA00022694"/>
    </source>
</evidence>
<proteinExistence type="inferred from homology"/>
<evidence type="ECO:0000256" key="3">
    <source>
        <dbReference type="ARBA" id="ARBA00022723"/>
    </source>
</evidence>
<evidence type="ECO:0000256" key="1">
    <source>
        <dbReference type="ARBA" id="ARBA00022679"/>
    </source>
</evidence>
<feature type="binding site" evidence="6">
    <location>
        <position position="115"/>
    </location>
    <ligand>
        <name>Fe cation</name>
        <dbReference type="ChEBI" id="CHEBI:24875"/>
    </ligand>
</feature>
<protein>
    <recommendedName>
        <fullName evidence="6">tRNA N6-adenosine threonylcarbamoyltransferase</fullName>
        <ecNumber evidence="6">2.3.1.234</ecNumber>
    </recommendedName>
    <alternativeName>
        <fullName evidence="6">N6-L-threonylcarbamoyladenine synthase</fullName>
        <shortName evidence="6">t(6)A synthase</shortName>
    </alternativeName>
    <alternativeName>
        <fullName evidence="6">t(6)A37 threonylcarbamoyladenosine biosynthesis protein TsaD</fullName>
    </alternativeName>
    <alternativeName>
        <fullName evidence="6">tRNA threonylcarbamoyladenosine biosynthesis protein TsaD</fullName>
    </alternativeName>
</protein>
<dbReference type="HAMAP" id="MF_01445">
    <property type="entry name" value="TsaD"/>
    <property type="match status" value="1"/>
</dbReference>
<feature type="binding site" evidence="6">
    <location>
        <position position="183"/>
    </location>
    <ligand>
        <name>substrate</name>
    </ligand>
</feature>
<keyword evidence="1 6" id="KW-0808">Transferase</keyword>
<feature type="binding site" evidence="6">
    <location>
        <position position="200"/>
    </location>
    <ligand>
        <name>substrate</name>
    </ligand>
</feature>
<dbReference type="AlphaFoldDB" id="A0A1F5GE16"/>
<evidence type="ECO:0000256" key="4">
    <source>
        <dbReference type="ARBA" id="ARBA00023315"/>
    </source>
</evidence>
<dbReference type="Pfam" id="PF00814">
    <property type="entry name" value="TsaD"/>
    <property type="match status" value="2"/>
</dbReference>
<organism evidence="8 9">
    <name type="scientific">Candidatus Curtissbacteria bacterium RIFCSPHIGHO2_02_FULL_42_15</name>
    <dbReference type="NCBI Taxonomy" id="1797716"/>
    <lineage>
        <taxon>Bacteria</taxon>
        <taxon>Candidatus Curtissiibacteriota</taxon>
    </lineage>
</organism>
<keyword evidence="6" id="KW-0963">Cytoplasm</keyword>
<dbReference type="SUPFAM" id="SSF53067">
    <property type="entry name" value="Actin-like ATPase domain"/>
    <property type="match status" value="1"/>
</dbReference>
<reference evidence="8 9" key="1">
    <citation type="journal article" date="2016" name="Nat. Commun.">
        <title>Thousands of microbial genomes shed light on interconnected biogeochemical processes in an aquifer system.</title>
        <authorList>
            <person name="Anantharaman K."/>
            <person name="Brown C.T."/>
            <person name="Hug L.A."/>
            <person name="Sharon I."/>
            <person name="Castelle C.J."/>
            <person name="Probst A.J."/>
            <person name="Thomas B.C."/>
            <person name="Singh A."/>
            <person name="Wilkins M.J."/>
            <person name="Karaoz U."/>
            <person name="Brodie E.L."/>
            <person name="Williams K.H."/>
            <person name="Hubbard S.S."/>
            <person name="Banfield J.F."/>
        </authorList>
    </citation>
    <scope>NUCLEOTIDE SEQUENCE [LARGE SCALE GENOMIC DNA]</scope>
</reference>
<feature type="binding site" evidence="6">
    <location>
        <begin position="150"/>
        <end position="154"/>
    </location>
    <ligand>
        <name>substrate</name>
    </ligand>
</feature>
<gene>
    <name evidence="6" type="primary">tsaD</name>
    <name evidence="8" type="ORF">A3D07_03015</name>
</gene>
<dbReference type="InterPro" id="IPR017860">
    <property type="entry name" value="Peptidase_M22_CS"/>
</dbReference>
<comment type="function">
    <text evidence="6">Required for the formation of a threonylcarbamoyl group on adenosine at position 37 (t(6)A37) in tRNAs that read codons beginning with adenine. Is involved in the transfer of the threonylcarbamoyl moiety of threonylcarbamoyl-AMP (TC-AMP) to the N6 group of A37, together with TsaE and TsaB. TsaD likely plays a direct catalytic role in this reaction.</text>
</comment>
<dbReference type="GO" id="GO:0005737">
    <property type="term" value="C:cytoplasm"/>
    <property type="evidence" value="ECO:0007669"/>
    <property type="project" value="UniProtKB-SubCell"/>
</dbReference>
<evidence type="ECO:0000256" key="5">
    <source>
        <dbReference type="ARBA" id="ARBA00048117"/>
    </source>
</evidence>
<dbReference type="NCBIfam" id="TIGR00329">
    <property type="entry name" value="gcp_kae1"/>
    <property type="match status" value="1"/>
</dbReference>
<dbReference type="PROSITE" id="PS01016">
    <property type="entry name" value="GLYCOPROTEASE"/>
    <property type="match status" value="1"/>
</dbReference>
<feature type="binding site" evidence="6">
    <location>
        <position position="196"/>
    </location>
    <ligand>
        <name>substrate</name>
    </ligand>
</feature>
<evidence type="ECO:0000256" key="6">
    <source>
        <dbReference type="HAMAP-Rule" id="MF_01445"/>
    </source>
</evidence>
<dbReference type="Gene3D" id="3.30.420.40">
    <property type="match status" value="4"/>
</dbReference>
<dbReference type="EMBL" id="MFBF01000054">
    <property type="protein sequence ID" value="OGD90122.1"/>
    <property type="molecule type" value="Genomic_DNA"/>
</dbReference>
<feature type="binding site" evidence="6">
    <location>
        <position position="365"/>
    </location>
    <ligand>
        <name>Fe cation</name>
        <dbReference type="ChEBI" id="CHEBI:24875"/>
    </ligand>
</feature>
<dbReference type="GO" id="GO:0005506">
    <property type="term" value="F:iron ion binding"/>
    <property type="evidence" value="ECO:0007669"/>
    <property type="project" value="UniProtKB-UniRule"/>
</dbReference>
<keyword evidence="6" id="KW-0408">Iron</keyword>
<dbReference type="InterPro" id="IPR043129">
    <property type="entry name" value="ATPase_NBD"/>
</dbReference>
<feature type="binding site" evidence="6">
    <location>
        <position position="337"/>
    </location>
    <ligand>
        <name>substrate</name>
    </ligand>
</feature>
<accession>A0A1F5GE16</accession>
<dbReference type="InterPro" id="IPR022450">
    <property type="entry name" value="TsaD"/>
</dbReference>
<dbReference type="GO" id="GO:0061711">
    <property type="term" value="F:tRNA N(6)-L-threonylcarbamoyladenine synthase activity"/>
    <property type="evidence" value="ECO:0007669"/>
    <property type="project" value="UniProtKB-EC"/>
</dbReference>
<feature type="binding site" evidence="6">
    <location>
        <position position="111"/>
    </location>
    <ligand>
        <name>Fe cation</name>
        <dbReference type="ChEBI" id="CHEBI:24875"/>
    </ligand>
</feature>
<evidence type="ECO:0000259" key="7">
    <source>
        <dbReference type="Pfam" id="PF00814"/>
    </source>
</evidence>
<dbReference type="STRING" id="1797716.A3D07_03015"/>
<dbReference type="FunFam" id="3.30.420.40:FF:000012">
    <property type="entry name" value="tRNA N6-adenosine threonylcarbamoyltransferase"/>
    <property type="match status" value="1"/>
</dbReference>
<evidence type="ECO:0000313" key="8">
    <source>
        <dbReference type="EMBL" id="OGD90122.1"/>
    </source>
</evidence>
<keyword evidence="2 6" id="KW-0819">tRNA processing</keyword>
<keyword evidence="3 6" id="KW-0479">Metal-binding</keyword>
<comment type="cofactor">
    <cofactor evidence="6">
        <name>Fe(2+)</name>
        <dbReference type="ChEBI" id="CHEBI:29033"/>
    </cofactor>
    <text evidence="6">Binds 1 Fe(2+) ion per subunit.</text>
</comment>
<keyword evidence="4 6" id="KW-0012">Acyltransferase</keyword>
<comment type="subcellular location">
    <subcellularLocation>
        <location evidence="6">Cytoplasm</location>
    </subcellularLocation>
</comment>
<dbReference type="CDD" id="cd24133">
    <property type="entry name" value="ASKHA_NBD_TsaD_bac"/>
    <property type="match status" value="1"/>
</dbReference>
<dbReference type="PANTHER" id="PTHR11735">
    <property type="entry name" value="TRNA N6-ADENOSINE THREONYLCARBAMOYLTRANSFERASE"/>
    <property type="match status" value="1"/>
</dbReference>
<feature type="domain" description="Gcp-like" evidence="7">
    <location>
        <begin position="246"/>
        <end position="371"/>
    </location>
</feature>
<dbReference type="InterPro" id="IPR017861">
    <property type="entry name" value="KAE1/TsaD"/>
</dbReference>
<dbReference type="GO" id="GO:0002949">
    <property type="term" value="P:tRNA threonylcarbamoyladenosine modification"/>
    <property type="evidence" value="ECO:0007669"/>
    <property type="project" value="UniProtKB-UniRule"/>
</dbReference>